<dbReference type="Gene3D" id="3.20.20.80">
    <property type="entry name" value="Glycosidases"/>
    <property type="match status" value="1"/>
</dbReference>
<comment type="similarity">
    <text evidence="3">Belongs to the glycosyl hydrolase 5 (cellulase A) family.</text>
</comment>
<evidence type="ECO:0000256" key="1">
    <source>
        <dbReference type="ARBA" id="ARBA00022801"/>
    </source>
</evidence>
<dbReference type="GO" id="GO:0004553">
    <property type="term" value="F:hydrolase activity, hydrolyzing O-glycosyl compounds"/>
    <property type="evidence" value="ECO:0007669"/>
    <property type="project" value="InterPro"/>
</dbReference>
<evidence type="ECO:0000313" key="5">
    <source>
        <dbReference type="EMBL" id="CAA9299973.1"/>
    </source>
</evidence>
<proteinExistence type="inferred from homology"/>
<name>A0A6J4KAQ4_9CHLR</name>
<organism evidence="5">
    <name type="scientific">uncultured Chloroflexota bacterium</name>
    <dbReference type="NCBI Taxonomy" id="166587"/>
    <lineage>
        <taxon>Bacteria</taxon>
        <taxon>Bacillati</taxon>
        <taxon>Chloroflexota</taxon>
        <taxon>environmental samples</taxon>
    </lineage>
</organism>
<dbReference type="GO" id="GO:0000272">
    <property type="term" value="P:polysaccharide catabolic process"/>
    <property type="evidence" value="ECO:0007669"/>
    <property type="project" value="InterPro"/>
</dbReference>
<evidence type="ECO:0000259" key="4">
    <source>
        <dbReference type="Pfam" id="PF00150"/>
    </source>
</evidence>
<evidence type="ECO:0000256" key="2">
    <source>
        <dbReference type="ARBA" id="ARBA00023295"/>
    </source>
</evidence>
<keyword evidence="1 3" id="KW-0378">Hydrolase</keyword>
<dbReference type="SUPFAM" id="SSF51445">
    <property type="entry name" value="(Trans)glycosidases"/>
    <property type="match status" value="1"/>
</dbReference>
<feature type="domain" description="Glycoside hydrolase family 5" evidence="4">
    <location>
        <begin position="302"/>
        <end position="453"/>
    </location>
</feature>
<dbReference type="PANTHER" id="PTHR12631">
    <property type="entry name" value="ALPHA-L-IDURONIDASE"/>
    <property type="match status" value="1"/>
</dbReference>
<dbReference type="InterPro" id="IPR001547">
    <property type="entry name" value="Glyco_hydro_5"/>
</dbReference>
<dbReference type="AlphaFoldDB" id="A0A6J4KAQ4"/>
<reference evidence="5" key="1">
    <citation type="submission" date="2020-02" db="EMBL/GenBank/DDBJ databases">
        <authorList>
            <person name="Meier V. D."/>
        </authorList>
    </citation>
    <scope>NUCLEOTIDE SEQUENCE</scope>
    <source>
        <strain evidence="5">AVDCRST_MAG77</strain>
    </source>
</reference>
<evidence type="ECO:0000256" key="3">
    <source>
        <dbReference type="RuleBase" id="RU361153"/>
    </source>
</evidence>
<dbReference type="EMBL" id="CADCTC010000290">
    <property type="protein sequence ID" value="CAA9299973.1"/>
    <property type="molecule type" value="Genomic_DNA"/>
</dbReference>
<sequence>MATTRTRQWSRPAASLLLASLALVMGVGGALRPATRAGAQGAQGAPFVFRETGYGVEDVATRAYFQARGVGTFGYPVSRPFTFLGFPTQIFQRHLIQVGGAGPGSVAPMNLLDPELMPVASVNFSRFPAHNPALAAAAPSPGTPDYGQAVVAYLREVVPDEWEGRPVSFLQHFIGAAPVDAGGLRPLVALEVWGFPTSRPAFDPNNQAFVYQRFQRGIMHFDAATGVTQGILLADTFKSVLTGARLPEDVAAAMAGSPYLRAYDPAQPNGVAPGRSLDRTDLSSAFTPLAEGPAYQEGFAYGMQAHLYYQDVPGTIGLVQNAGFGWVKQQVRWSAVEAEPGRYDWAPLDQIVDTAAAGGVKVLFSVVTAPVWSRAAGDVEGPPDDYARFGGFFSQLAARYQGRVHAYEVWNEQNFSREWGGGRINAGRYVELLKAAYPAIKAADPNAVVISGALTPTGFNDPAVAIDDVLYLQQMYAYQGGVLRSVSDAIGAHAGGFNNPPGDWSNVRSDPSTAFKGHPSFYFRRVEQLREIMVAHGDAHKKMWLTEFGWSTRNLAPGYEYGADNTEQEQAAFLVRAFEMGRAYGWVDGMFVWNLNFQQLVPATDEKFPFGIVRPDGAPRPAYTALQWMPKRP</sequence>
<dbReference type="InterPro" id="IPR017853">
    <property type="entry name" value="GH"/>
</dbReference>
<dbReference type="Pfam" id="PF00150">
    <property type="entry name" value="Cellulase"/>
    <property type="match status" value="1"/>
</dbReference>
<keyword evidence="2 3" id="KW-0326">Glycosidase</keyword>
<dbReference type="PANTHER" id="PTHR12631:SF10">
    <property type="entry name" value="BETA-XYLOSIDASE-LIKE PROTEIN-RELATED"/>
    <property type="match status" value="1"/>
</dbReference>
<dbReference type="InterPro" id="IPR051923">
    <property type="entry name" value="Glycosyl_Hydrolase_39"/>
</dbReference>
<gene>
    <name evidence="5" type="ORF">AVDCRST_MAG77-5541</name>
</gene>
<accession>A0A6J4KAQ4</accession>
<protein>
    <submittedName>
        <fullName evidence="5">GH39 / GH5</fullName>
    </submittedName>
</protein>